<name>A0AAV9JCA8_9PEZI</name>
<reference evidence="1 2" key="1">
    <citation type="submission" date="2021-11" db="EMBL/GenBank/DDBJ databases">
        <title>Black yeast isolated from Biological Soil Crust.</title>
        <authorList>
            <person name="Kurbessoian T."/>
        </authorList>
    </citation>
    <scope>NUCLEOTIDE SEQUENCE [LARGE SCALE GENOMIC DNA]</scope>
    <source>
        <strain evidence="1 2">CCFEE 5522</strain>
    </source>
</reference>
<gene>
    <name evidence="1" type="ORF">LTR36_006687</name>
</gene>
<comment type="caution">
    <text evidence="1">The sequence shown here is derived from an EMBL/GenBank/DDBJ whole genome shotgun (WGS) entry which is preliminary data.</text>
</comment>
<organism evidence="1 2">
    <name type="scientific">Oleoguttula mirabilis</name>
    <dbReference type="NCBI Taxonomy" id="1507867"/>
    <lineage>
        <taxon>Eukaryota</taxon>
        <taxon>Fungi</taxon>
        <taxon>Dikarya</taxon>
        <taxon>Ascomycota</taxon>
        <taxon>Pezizomycotina</taxon>
        <taxon>Dothideomycetes</taxon>
        <taxon>Dothideomycetidae</taxon>
        <taxon>Mycosphaerellales</taxon>
        <taxon>Teratosphaeriaceae</taxon>
        <taxon>Oleoguttula</taxon>
    </lineage>
</organism>
<proteinExistence type="predicted"/>
<dbReference type="AlphaFoldDB" id="A0AAV9JCA8"/>
<evidence type="ECO:0000313" key="2">
    <source>
        <dbReference type="Proteomes" id="UP001324427"/>
    </source>
</evidence>
<evidence type="ECO:0000313" key="1">
    <source>
        <dbReference type="EMBL" id="KAK4542435.1"/>
    </source>
</evidence>
<dbReference type="EMBL" id="JAVFHQ010000041">
    <property type="protein sequence ID" value="KAK4542435.1"/>
    <property type="molecule type" value="Genomic_DNA"/>
</dbReference>
<dbReference type="Proteomes" id="UP001324427">
    <property type="component" value="Unassembled WGS sequence"/>
</dbReference>
<keyword evidence="2" id="KW-1185">Reference proteome</keyword>
<accession>A0AAV9JCA8</accession>
<sequence>MLFGWTVTPKSAHSQQDAVLAVSGVSPGSWDDTNALVLGKVTLAYTVGASSSGLFSSERVPRLAEVNDAAKIPGSKEFRTTISSPDAQRPVCTAPIAGTLQEGVVSQKIEGKITASSDVFFYWELRMSSTPNNRLAYDPSLPLVLHQNVGVKIEIAGKIAAKGKATLTMTEYWYDSDTTKPGVAGALRESIVTKLDVQKEYQLGIGQAGLIANMGVWPVSFSVVFSDVSGTCSLVNDLSYQSPDEVVSLLLFLRMVQEAIMFAQVDGLHIAGHAPYERTADNAGSGA</sequence>
<protein>
    <submittedName>
        <fullName evidence="1">Uncharacterized protein</fullName>
    </submittedName>
</protein>